<evidence type="ECO:0000256" key="4">
    <source>
        <dbReference type="HAMAP-Rule" id="MF_01401"/>
    </source>
</evidence>
<comment type="function">
    <text evidence="4">Has an important function as a repair enzyme for proteins that have been inactivated by oxidation. Catalyzes the reversible oxidation-reduction of methionine sulfoxide in proteins to methionine.</text>
</comment>
<dbReference type="InterPro" id="IPR050162">
    <property type="entry name" value="MsrA_MetSO_reductase"/>
</dbReference>
<evidence type="ECO:0000256" key="2">
    <source>
        <dbReference type="ARBA" id="ARBA00047806"/>
    </source>
</evidence>
<reference evidence="6" key="1">
    <citation type="journal article" date="2020" name="mSystems">
        <title>Genome- and Community-Level Interaction Insights into Carbon Utilization and Element Cycling Functions of Hydrothermarchaeota in Hydrothermal Sediment.</title>
        <authorList>
            <person name="Zhou Z."/>
            <person name="Liu Y."/>
            <person name="Xu W."/>
            <person name="Pan J."/>
            <person name="Luo Z.H."/>
            <person name="Li M."/>
        </authorList>
    </citation>
    <scope>NUCLEOTIDE SEQUENCE [LARGE SCALE GENOMIC DNA]</scope>
    <source>
        <strain evidence="6">HyVt-485</strain>
    </source>
</reference>
<dbReference type="GO" id="GO:0034599">
    <property type="term" value="P:cellular response to oxidative stress"/>
    <property type="evidence" value="ECO:0007669"/>
    <property type="project" value="TreeGrafter"/>
</dbReference>
<dbReference type="Gene3D" id="3.30.1060.10">
    <property type="entry name" value="Peptide methionine sulphoxide reductase MsrA"/>
    <property type="match status" value="1"/>
</dbReference>
<gene>
    <name evidence="4 6" type="primary">msrA</name>
    <name evidence="6" type="ORF">ENJ42_01295</name>
</gene>
<dbReference type="GO" id="GO:0008113">
    <property type="term" value="F:peptide-methionine (S)-S-oxide reductase activity"/>
    <property type="evidence" value="ECO:0007669"/>
    <property type="project" value="UniProtKB-UniRule"/>
</dbReference>
<evidence type="ECO:0000256" key="1">
    <source>
        <dbReference type="ARBA" id="ARBA00023002"/>
    </source>
</evidence>
<dbReference type="PANTHER" id="PTHR42799">
    <property type="entry name" value="MITOCHONDRIAL PEPTIDE METHIONINE SULFOXIDE REDUCTASE"/>
    <property type="match status" value="1"/>
</dbReference>
<evidence type="ECO:0000313" key="6">
    <source>
        <dbReference type="EMBL" id="HHL42228.1"/>
    </source>
</evidence>
<dbReference type="EC" id="1.8.4.11" evidence="4"/>
<protein>
    <recommendedName>
        <fullName evidence="4">Peptide methionine sulfoxide reductase MsrA</fullName>
        <shortName evidence="4">Protein-methionine-S-oxide reductase</shortName>
        <ecNumber evidence="4">1.8.4.11</ecNumber>
    </recommendedName>
    <alternativeName>
        <fullName evidence="4">Peptide-methionine (S)-S-oxide reductase</fullName>
        <shortName evidence="4">Peptide Met(O) reductase</shortName>
    </alternativeName>
</protein>
<keyword evidence="1 4" id="KW-0560">Oxidoreductase</keyword>
<dbReference type="SUPFAM" id="SSF55068">
    <property type="entry name" value="Peptide methionine sulfoxide reductase"/>
    <property type="match status" value="1"/>
</dbReference>
<dbReference type="Pfam" id="PF01625">
    <property type="entry name" value="PMSR"/>
    <property type="match status" value="1"/>
</dbReference>
<dbReference type="AlphaFoldDB" id="A0A7C5LZ32"/>
<name>A0A7C5LZ32_9PROT</name>
<feature type="active site" evidence="4">
    <location>
        <position position="31"/>
    </location>
</feature>
<comment type="similarity">
    <text evidence="4">Belongs to the MsrA Met sulfoxide reductase family.</text>
</comment>
<comment type="catalytic activity">
    <reaction evidence="3 4">
        <text>[thioredoxin]-disulfide + L-methionine + H2O = L-methionine (S)-S-oxide + [thioredoxin]-dithiol</text>
        <dbReference type="Rhea" id="RHEA:19993"/>
        <dbReference type="Rhea" id="RHEA-COMP:10698"/>
        <dbReference type="Rhea" id="RHEA-COMP:10700"/>
        <dbReference type="ChEBI" id="CHEBI:15377"/>
        <dbReference type="ChEBI" id="CHEBI:29950"/>
        <dbReference type="ChEBI" id="CHEBI:50058"/>
        <dbReference type="ChEBI" id="CHEBI:57844"/>
        <dbReference type="ChEBI" id="CHEBI:58772"/>
        <dbReference type="EC" id="1.8.4.11"/>
    </reaction>
</comment>
<accession>A0A7C5LZ32</accession>
<dbReference type="InterPro" id="IPR036509">
    <property type="entry name" value="Met_Sox_Rdtase_MsrA_sf"/>
</dbReference>
<dbReference type="PANTHER" id="PTHR42799:SF2">
    <property type="entry name" value="MITOCHONDRIAL PEPTIDE METHIONINE SULFOXIDE REDUCTASE"/>
    <property type="match status" value="1"/>
</dbReference>
<feature type="domain" description="Peptide methionine sulphoxide reductase MsrA" evidence="5">
    <location>
        <begin position="25"/>
        <end position="177"/>
    </location>
</feature>
<dbReference type="NCBIfam" id="TIGR00401">
    <property type="entry name" value="msrA"/>
    <property type="match status" value="1"/>
</dbReference>
<dbReference type="EMBL" id="DRMJ01000060">
    <property type="protein sequence ID" value="HHL42228.1"/>
    <property type="molecule type" value="Genomic_DNA"/>
</dbReference>
<proteinExistence type="inferred from homology"/>
<evidence type="ECO:0000259" key="5">
    <source>
        <dbReference type="Pfam" id="PF01625"/>
    </source>
</evidence>
<dbReference type="GO" id="GO:0005737">
    <property type="term" value="C:cytoplasm"/>
    <property type="evidence" value="ECO:0007669"/>
    <property type="project" value="TreeGrafter"/>
</dbReference>
<dbReference type="InterPro" id="IPR002569">
    <property type="entry name" value="Met_Sox_Rdtase_MsrA_dom"/>
</dbReference>
<dbReference type="HAMAP" id="MF_01401">
    <property type="entry name" value="MsrA"/>
    <property type="match status" value="1"/>
</dbReference>
<comment type="catalytic activity">
    <reaction evidence="2 4">
        <text>L-methionyl-[protein] + [thioredoxin]-disulfide + H2O = L-methionyl-(S)-S-oxide-[protein] + [thioredoxin]-dithiol</text>
        <dbReference type="Rhea" id="RHEA:14217"/>
        <dbReference type="Rhea" id="RHEA-COMP:10698"/>
        <dbReference type="Rhea" id="RHEA-COMP:10700"/>
        <dbReference type="Rhea" id="RHEA-COMP:12313"/>
        <dbReference type="Rhea" id="RHEA-COMP:12315"/>
        <dbReference type="ChEBI" id="CHEBI:15377"/>
        <dbReference type="ChEBI" id="CHEBI:16044"/>
        <dbReference type="ChEBI" id="CHEBI:29950"/>
        <dbReference type="ChEBI" id="CHEBI:44120"/>
        <dbReference type="ChEBI" id="CHEBI:50058"/>
        <dbReference type="EC" id="1.8.4.11"/>
    </reaction>
</comment>
<organism evidence="6">
    <name type="scientific">Hellea balneolensis</name>
    <dbReference type="NCBI Taxonomy" id="287478"/>
    <lineage>
        <taxon>Bacteria</taxon>
        <taxon>Pseudomonadati</taxon>
        <taxon>Pseudomonadota</taxon>
        <taxon>Alphaproteobacteria</taxon>
        <taxon>Maricaulales</taxon>
        <taxon>Robiginitomaculaceae</taxon>
        <taxon>Hellea</taxon>
    </lineage>
</organism>
<sequence>MSMNANHYVNKRPFSGPFPHGLESIILGMGCFWGAERLFWNTGGVYVTAVGYAGGHTKNPSYQHVCSGRSGHAEVVKTVFAPDVLPLKELLKLFFENHDPTQGDRQGNDIGSQYRSVIFTTTPEQFDTAQHIKQKYAEAYLSAGRNPITTEINMAPDFYLAEDYHQQYLAKNPAGYCGLKGTGISCAL</sequence>
<evidence type="ECO:0000256" key="3">
    <source>
        <dbReference type="ARBA" id="ARBA00048782"/>
    </source>
</evidence>
<comment type="caution">
    <text evidence="6">The sequence shown here is derived from an EMBL/GenBank/DDBJ whole genome shotgun (WGS) entry which is preliminary data.</text>
</comment>
<dbReference type="Proteomes" id="UP000885830">
    <property type="component" value="Unassembled WGS sequence"/>
</dbReference>